<evidence type="ECO:0000313" key="2">
    <source>
        <dbReference type="Proteomes" id="UP001362999"/>
    </source>
</evidence>
<dbReference type="AlphaFoldDB" id="A0AAW0DUT3"/>
<name>A0AAW0DUT3_9AGAR</name>
<evidence type="ECO:0000313" key="1">
    <source>
        <dbReference type="EMBL" id="KAK7055066.1"/>
    </source>
</evidence>
<sequence>VPVYDARNVDFDFDTDLPNLENKLRPWIGEIPVGAFIVAGYSMHTYKGKVQGMVAQTLSPNLLWVVVCGVPIKTQ</sequence>
<gene>
    <name evidence="1" type="ORF">R3P38DRAFT_2498606</name>
</gene>
<feature type="non-terminal residue" evidence="1">
    <location>
        <position position="1"/>
    </location>
</feature>
<dbReference type="Proteomes" id="UP001362999">
    <property type="component" value="Unassembled WGS sequence"/>
</dbReference>
<dbReference type="EMBL" id="JAWWNJ010000005">
    <property type="protein sequence ID" value="KAK7055066.1"/>
    <property type="molecule type" value="Genomic_DNA"/>
</dbReference>
<protein>
    <submittedName>
        <fullName evidence="1">Uncharacterized protein</fullName>
    </submittedName>
</protein>
<keyword evidence="2" id="KW-1185">Reference proteome</keyword>
<reference evidence="1 2" key="1">
    <citation type="journal article" date="2024" name="J Genomics">
        <title>Draft genome sequencing and assembly of Favolaschia claudopus CIRM-BRFM 2984 isolated from oak limbs.</title>
        <authorList>
            <person name="Navarro D."/>
            <person name="Drula E."/>
            <person name="Chaduli D."/>
            <person name="Cazenave R."/>
            <person name="Ahrendt S."/>
            <person name="Wang J."/>
            <person name="Lipzen A."/>
            <person name="Daum C."/>
            <person name="Barry K."/>
            <person name="Grigoriev I.V."/>
            <person name="Favel A."/>
            <person name="Rosso M.N."/>
            <person name="Martin F."/>
        </authorList>
    </citation>
    <scope>NUCLEOTIDE SEQUENCE [LARGE SCALE GENOMIC DNA]</scope>
    <source>
        <strain evidence="1 2">CIRM-BRFM 2984</strain>
    </source>
</reference>
<proteinExistence type="predicted"/>
<organism evidence="1 2">
    <name type="scientific">Favolaschia claudopus</name>
    <dbReference type="NCBI Taxonomy" id="2862362"/>
    <lineage>
        <taxon>Eukaryota</taxon>
        <taxon>Fungi</taxon>
        <taxon>Dikarya</taxon>
        <taxon>Basidiomycota</taxon>
        <taxon>Agaricomycotina</taxon>
        <taxon>Agaricomycetes</taxon>
        <taxon>Agaricomycetidae</taxon>
        <taxon>Agaricales</taxon>
        <taxon>Marasmiineae</taxon>
        <taxon>Mycenaceae</taxon>
        <taxon>Favolaschia</taxon>
    </lineage>
</organism>
<comment type="caution">
    <text evidence="1">The sequence shown here is derived from an EMBL/GenBank/DDBJ whole genome shotgun (WGS) entry which is preliminary data.</text>
</comment>
<accession>A0AAW0DUT3</accession>